<dbReference type="Proteomes" id="UP000250043">
    <property type="component" value="Unassembled WGS sequence"/>
</dbReference>
<reference evidence="2 3" key="1">
    <citation type="submission" date="2016-07" db="EMBL/GenBank/DDBJ databases">
        <title>Draft genome of the white-rot fungus Obba rivulosa 3A-2.</title>
        <authorList>
            <consortium name="DOE Joint Genome Institute"/>
            <person name="Miettinen O."/>
            <person name="Riley R."/>
            <person name="Acob R."/>
            <person name="Barry K."/>
            <person name="Cullen D."/>
            <person name="De Vries R."/>
            <person name="Hainaut M."/>
            <person name="Hatakka A."/>
            <person name="Henrissat B."/>
            <person name="Hilden K."/>
            <person name="Kuo R."/>
            <person name="Labutti K."/>
            <person name="Lipzen A."/>
            <person name="Makela M.R."/>
            <person name="Sandor L."/>
            <person name="Spatafora J.W."/>
            <person name="Grigoriev I.V."/>
            <person name="Hibbett D.S."/>
        </authorList>
    </citation>
    <scope>NUCLEOTIDE SEQUENCE [LARGE SCALE GENOMIC DNA]</scope>
    <source>
        <strain evidence="2 3">3A-2</strain>
    </source>
</reference>
<evidence type="ECO:0000313" key="2">
    <source>
        <dbReference type="EMBL" id="OCH90815.1"/>
    </source>
</evidence>
<name>A0A8E2AZ07_9APHY</name>
<sequence length="158" mass="17463">MTQRQRKKLAELSSVHDIDLSFLSLPEPADGERGVTKAEASTLIGMLVDKQLSAARRYLVSIGQQPVESGVPRAFRTGRPTSAQRAMLLAAQTRGVSVPDLVLSNAALAYFAIRSLLSDGTFEGRKYGQQPLQSDGAHQDSDAKDPRWRRSQRSERRR</sequence>
<feature type="region of interest" description="Disordered" evidence="1">
    <location>
        <begin position="124"/>
        <end position="158"/>
    </location>
</feature>
<keyword evidence="3" id="KW-1185">Reference proteome</keyword>
<protein>
    <submittedName>
        <fullName evidence="2">Uncharacterized protein</fullName>
    </submittedName>
</protein>
<evidence type="ECO:0000313" key="3">
    <source>
        <dbReference type="Proteomes" id="UP000250043"/>
    </source>
</evidence>
<dbReference type="AlphaFoldDB" id="A0A8E2AZ07"/>
<accession>A0A8E2AZ07</accession>
<organism evidence="2 3">
    <name type="scientific">Obba rivulosa</name>
    <dbReference type="NCBI Taxonomy" id="1052685"/>
    <lineage>
        <taxon>Eukaryota</taxon>
        <taxon>Fungi</taxon>
        <taxon>Dikarya</taxon>
        <taxon>Basidiomycota</taxon>
        <taxon>Agaricomycotina</taxon>
        <taxon>Agaricomycetes</taxon>
        <taxon>Polyporales</taxon>
        <taxon>Gelatoporiaceae</taxon>
        <taxon>Obba</taxon>
    </lineage>
</organism>
<feature type="compositionally biased region" description="Basic and acidic residues" evidence="1">
    <location>
        <begin position="137"/>
        <end position="158"/>
    </location>
</feature>
<gene>
    <name evidence="2" type="ORF">OBBRIDRAFT_887424</name>
</gene>
<dbReference type="EMBL" id="KV722397">
    <property type="protein sequence ID" value="OCH90815.1"/>
    <property type="molecule type" value="Genomic_DNA"/>
</dbReference>
<proteinExistence type="predicted"/>
<evidence type="ECO:0000256" key="1">
    <source>
        <dbReference type="SAM" id="MobiDB-lite"/>
    </source>
</evidence>